<evidence type="ECO:0000256" key="1">
    <source>
        <dbReference type="SAM" id="MobiDB-lite"/>
    </source>
</evidence>
<feature type="compositionally biased region" description="Polar residues" evidence="1">
    <location>
        <begin position="121"/>
        <end position="139"/>
    </location>
</feature>
<protein>
    <submittedName>
        <fullName evidence="2">Uncharacterized protein</fullName>
    </submittedName>
</protein>
<dbReference type="AlphaFoldDB" id="F5RCX6"/>
<gene>
    <name evidence="2" type="ORF">METUNv1_02132</name>
</gene>
<dbReference type="EMBL" id="AFHG01000049">
    <property type="protein sequence ID" value="EGK71627.1"/>
    <property type="molecule type" value="Genomic_DNA"/>
</dbReference>
<feature type="compositionally biased region" description="Basic residues" evidence="1">
    <location>
        <begin position="67"/>
        <end position="86"/>
    </location>
</feature>
<organism evidence="2 3">
    <name type="scientific">Methyloversatilis universalis (strain ATCC BAA-1314 / DSM 25237 / JCM 13912 / CCUG 52030 / FAM5)</name>
    <dbReference type="NCBI Taxonomy" id="1000565"/>
    <lineage>
        <taxon>Bacteria</taxon>
        <taxon>Pseudomonadati</taxon>
        <taxon>Pseudomonadota</taxon>
        <taxon>Betaproteobacteria</taxon>
        <taxon>Nitrosomonadales</taxon>
        <taxon>Sterolibacteriaceae</taxon>
        <taxon>Methyloversatilis</taxon>
    </lineage>
</organism>
<feature type="compositionally biased region" description="Polar residues" evidence="1">
    <location>
        <begin position="89"/>
        <end position="101"/>
    </location>
</feature>
<comment type="caution">
    <text evidence="2">The sequence shown here is derived from an EMBL/GenBank/DDBJ whole genome shotgun (WGS) entry which is preliminary data.</text>
</comment>
<name>F5RCX6_METUF</name>
<feature type="region of interest" description="Disordered" evidence="1">
    <location>
        <begin position="216"/>
        <end position="249"/>
    </location>
</feature>
<keyword evidence="3" id="KW-1185">Reference proteome</keyword>
<dbReference type="STRING" id="1000565.METUNv1_02132"/>
<sequence>MHADAAPFARRQDRTSREHRARSLAAGSAGGGRLHRARRRRQRTPGRAGRILPRQPARRSDRERPRRRDRRSGRRRRAAAHVRRHAATSEKNGNQPCNQSPDRAEPASTTERGTTGRTGTSVAGESAQLSSHLKPQPSLSRARIGVPRLWHLKDEKTGPKTGIMSGFPLRPLASVGLAGLPEANLVADPDGGSSTRTYWSLWLAAVRRHAGHVGPSTLLTGRLPAPQATRRSEDIHGRQGQVEGYTQAG</sequence>
<reference evidence="2 3" key="1">
    <citation type="journal article" date="2011" name="J. Bacteriol.">
        <title>Genome sequence of Methyloversatilis universalis FAM5T, a methylotrophic representative of the order Rhodocyclales.</title>
        <authorList>
            <person name="Kittichotirat W."/>
            <person name="Good N.M."/>
            <person name="Hall R."/>
            <person name="Bringel F."/>
            <person name="Lajus A."/>
            <person name="Medigue C."/>
            <person name="Smalley N.E."/>
            <person name="Beck D."/>
            <person name="Bumgarner R."/>
            <person name="Vuilleumier S."/>
            <person name="Kalyuzhnaya M.G."/>
        </authorList>
    </citation>
    <scope>NUCLEOTIDE SEQUENCE [LARGE SCALE GENOMIC DNA]</scope>
    <source>
        <strain evidence="3">ATCC BAA-1314 / JCM 13912 / FAM5</strain>
    </source>
</reference>
<evidence type="ECO:0000313" key="2">
    <source>
        <dbReference type="EMBL" id="EGK71627.1"/>
    </source>
</evidence>
<dbReference type="Proteomes" id="UP000005019">
    <property type="component" value="Unassembled WGS sequence"/>
</dbReference>
<feature type="region of interest" description="Disordered" evidence="1">
    <location>
        <begin position="1"/>
        <end position="140"/>
    </location>
</feature>
<proteinExistence type="predicted"/>
<feature type="compositionally biased region" description="Low complexity" evidence="1">
    <location>
        <begin position="109"/>
        <end position="120"/>
    </location>
</feature>
<accession>F5RCX6</accession>
<feature type="compositionally biased region" description="Basic residues" evidence="1">
    <location>
        <begin position="33"/>
        <end position="44"/>
    </location>
</feature>
<evidence type="ECO:0000313" key="3">
    <source>
        <dbReference type="Proteomes" id="UP000005019"/>
    </source>
</evidence>